<gene>
    <name evidence="2" type="ORF">VR7878_03922</name>
</gene>
<dbReference type="EMBL" id="FULE01000076">
    <property type="protein sequence ID" value="SJN60021.1"/>
    <property type="molecule type" value="Genomic_DNA"/>
</dbReference>
<evidence type="ECO:0008006" key="4">
    <source>
        <dbReference type="Google" id="ProtNLM"/>
    </source>
</evidence>
<proteinExistence type="predicted"/>
<name>A0A1R4LTV1_VIBR1</name>
<sequence length="336" mass="38855">MSSKGPQPYGVNGSRYGAIDHKAIKEREKRKLELLQQRSQAHNDTLERIEKNTKSSKQKDWLPVSGSFPRLIYETENKMDTFYNPKVPDAPCPNDMKYGEQQRKTIESYGVFLPFKDKTRYSPSRGYDIVVEDQFTLPAKEHFKRMRNLGKGAISFSMLGETKNLFSKMVDKFERNEGGYYMHPLLDDAMKKHETTTTFHKSLKECLGENIKNGELSRDILNISSSYMKTSGKGAPLPQFQTKSLDVIKGTVLTVHGIWAMKVYAEKMEYKGNQVRGVFKYDIQDHFGLNSKDIDHKISSGEMPFEWLEGFRSWYLLQHYIGYGYQPFITKIGFKL</sequence>
<organism evidence="2 3">
    <name type="scientific">Vibrio ruber (strain DSM 16370 / JCM 11486 / BCRC 17186 / CECT 7878 / LMG 23124 / VR1)</name>
    <dbReference type="NCBI Taxonomy" id="1123498"/>
    <lineage>
        <taxon>Bacteria</taxon>
        <taxon>Pseudomonadati</taxon>
        <taxon>Pseudomonadota</taxon>
        <taxon>Gammaproteobacteria</taxon>
        <taxon>Vibrionales</taxon>
        <taxon>Vibrionaceae</taxon>
        <taxon>Vibrio</taxon>
    </lineage>
</organism>
<dbReference type="Proteomes" id="UP000188276">
    <property type="component" value="Unassembled WGS sequence"/>
</dbReference>
<evidence type="ECO:0000313" key="3">
    <source>
        <dbReference type="Proteomes" id="UP000188276"/>
    </source>
</evidence>
<keyword evidence="3" id="KW-1185">Reference proteome</keyword>
<evidence type="ECO:0000313" key="2">
    <source>
        <dbReference type="EMBL" id="SJN60021.1"/>
    </source>
</evidence>
<feature type="region of interest" description="Disordered" evidence="1">
    <location>
        <begin position="37"/>
        <end position="60"/>
    </location>
</feature>
<dbReference type="InterPro" id="IPR017483">
    <property type="entry name" value="CHP03034"/>
</dbReference>
<dbReference type="Pfam" id="PF11692">
    <property type="entry name" value="DUF3289"/>
    <property type="match status" value="1"/>
</dbReference>
<accession>A0A1R4LTV1</accession>
<dbReference type="AlphaFoldDB" id="A0A1R4LTV1"/>
<protein>
    <recommendedName>
        <fullName evidence="4">DUF3289 family protein</fullName>
    </recommendedName>
</protein>
<reference evidence="3" key="1">
    <citation type="submission" date="2017-02" db="EMBL/GenBank/DDBJ databases">
        <authorList>
            <person name="Rodrigo-Torres L."/>
            <person name="Arahal R.D."/>
            <person name="Lucena T."/>
        </authorList>
    </citation>
    <scope>NUCLEOTIDE SEQUENCE [LARGE SCALE GENOMIC DNA]</scope>
    <source>
        <strain evidence="3">CECT 7878</strain>
    </source>
</reference>
<evidence type="ECO:0000256" key="1">
    <source>
        <dbReference type="SAM" id="MobiDB-lite"/>
    </source>
</evidence>
<dbReference type="RefSeq" id="WP_077337744.1">
    <property type="nucleotide sequence ID" value="NZ_FULE01000076.1"/>
</dbReference>
<feature type="compositionally biased region" description="Basic and acidic residues" evidence="1">
    <location>
        <begin position="44"/>
        <end position="60"/>
    </location>
</feature>
<dbReference type="STRING" id="1123498.VR7878_03922"/>